<evidence type="ECO:0000256" key="5">
    <source>
        <dbReference type="ARBA" id="ARBA00035648"/>
    </source>
</evidence>
<dbReference type="KEGG" id="ole:K0B96_09000"/>
<evidence type="ECO:0000256" key="2">
    <source>
        <dbReference type="ARBA" id="ARBA00022722"/>
    </source>
</evidence>
<dbReference type="InterPro" id="IPR013551">
    <property type="entry name" value="YicC-like_C"/>
</dbReference>
<dbReference type="EMBL" id="CP080507">
    <property type="protein sequence ID" value="QYM80716.1"/>
    <property type="molecule type" value="Genomic_DNA"/>
</dbReference>
<keyword evidence="4" id="KW-0378">Hydrolase</keyword>
<evidence type="ECO:0000313" key="9">
    <source>
        <dbReference type="Proteomes" id="UP000825051"/>
    </source>
</evidence>
<dbReference type="GO" id="GO:0004521">
    <property type="term" value="F:RNA endonuclease activity"/>
    <property type="evidence" value="ECO:0007669"/>
    <property type="project" value="InterPro"/>
</dbReference>
<dbReference type="RefSeq" id="WP_220166304.1">
    <property type="nucleotide sequence ID" value="NZ_CP080507.1"/>
</dbReference>
<keyword evidence="2" id="KW-0540">Nuclease</keyword>
<evidence type="ECO:0000256" key="1">
    <source>
        <dbReference type="ARBA" id="ARBA00001968"/>
    </source>
</evidence>
<comment type="similarity">
    <text evidence="5">Belongs to the YicC/YloC family.</text>
</comment>
<evidence type="ECO:0000256" key="3">
    <source>
        <dbReference type="ARBA" id="ARBA00022759"/>
    </source>
</evidence>
<dbReference type="Pfam" id="PF08340">
    <property type="entry name" value="YicC-like_C"/>
    <property type="match status" value="1"/>
</dbReference>
<dbReference type="InterPro" id="IPR013527">
    <property type="entry name" value="YicC-like_N"/>
</dbReference>
<evidence type="ECO:0000313" key="8">
    <source>
        <dbReference type="EMBL" id="QYM80716.1"/>
    </source>
</evidence>
<dbReference type="GO" id="GO:0016787">
    <property type="term" value="F:hydrolase activity"/>
    <property type="evidence" value="ECO:0007669"/>
    <property type="project" value="UniProtKB-KW"/>
</dbReference>
<proteinExistence type="inferred from homology"/>
<reference evidence="8" key="1">
    <citation type="submission" date="2021-08" db="EMBL/GenBank/DDBJ databases">
        <title>Genome of a novel bacterium of the phylum Verrucomicrobia, Oleiharenicola sp. KSB-15.</title>
        <authorList>
            <person name="Chung J.-H."/>
            <person name="Ahn J.-H."/>
            <person name="Yoon Y."/>
            <person name="Kim D.-Y."/>
            <person name="An S.-H."/>
            <person name="Park I."/>
            <person name="Yeon J."/>
        </authorList>
    </citation>
    <scope>NUCLEOTIDE SEQUENCE</scope>
    <source>
        <strain evidence="8">KSB-15</strain>
    </source>
</reference>
<dbReference type="PANTHER" id="PTHR30636">
    <property type="entry name" value="UPF0701 PROTEIN YICC"/>
    <property type="match status" value="1"/>
</dbReference>
<dbReference type="AlphaFoldDB" id="A0A8F9TX07"/>
<dbReference type="InterPro" id="IPR005229">
    <property type="entry name" value="YicC/YloC-like"/>
</dbReference>
<dbReference type="NCBIfam" id="TIGR00255">
    <property type="entry name" value="YicC/YloC family endoribonuclease"/>
    <property type="match status" value="1"/>
</dbReference>
<dbReference type="Proteomes" id="UP000825051">
    <property type="component" value="Chromosome"/>
</dbReference>
<organism evidence="8 9">
    <name type="scientific">Horticoccus luteus</name>
    <dbReference type="NCBI Taxonomy" id="2862869"/>
    <lineage>
        <taxon>Bacteria</taxon>
        <taxon>Pseudomonadati</taxon>
        <taxon>Verrucomicrobiota</taxon>
        <taxon>Opitutia</taxon>
        <taxon>Opitutales</taxon>
        <taxon>Opitutaceae</taxon>
        <taxon>Horticoccus</taxon>
    </lineage>
</organism>
<evidence type="ECO:0000259" key="7">
    <source>
        <dbReference type="Pfam" id="PF08340"/>
    </source>
</evidence>
<feature type="domain" description="Endoribonuclease YicC-like C-terminal" evidence="7">
    <location>
        <begin position="171"/>
        <end position="290"/>
    </location>
</feature>
<comment type="cofactor">
    <cofactor evidence="1">
        <name>a divalent metal cation</name>
        <dbReference type="ChEBI" id="CHEBI:60240"/>
    </cofactor>
</comment>
<sequence length="290" mass="32311">MNSMTGYGRAAAAVENSTVTVQVSAVNRKTLDLTVSLPDEWESLEPDVMQRVRNCATRGKVHVDFEITGGGSASEWVWDETAAQAVIERLGRFAAQQGVAFQPSAELLWQVANSQRRTARLPTVDAARPLLLAALEEALRDFVAMRATEGETLLADFAQRLALLRDHVEAIAARAPEVPVNYRDLLMKRLRDAGLELNLADERVLKEIALFADRCDISEEITRFRSHADQFAGLLKSHGEIGRKAEFILQEMGREVHTMGSKANDLTIARHVIELKNELERIREQIANVE</sequence>
<protein>
    <submittedName>
        <fullName evidence="8">YicC family protein</fullName>
    </submittedName>
</protein>
<evidence type="ECO:0000256" key="4">
    <source>
        <dbReference type="ARBA" id="ARBA00022801"/>
    </source>
</evidence>
<name>A0A8F9TX07_9BACT</name>
<gene>
    <name evidence="8" type="ORF">K0B96_09000</name>
</gene>
<dbReference type="PANTHER" id="PTHR30636:SF3">
    <property type="entry name" value="UPF0701 PROTEIN YICC"/>
    <property type="match status" value="1"/>
</dbReference>
<dbReference type="Pfam" id="PF03755">
    <property type="entry name" value="YicC-like_N"/>
    <property type="match status" value="1"/>
</dbReference>
<feature type="domain" description="Endoribonuclease YicC-like N-terminal" evidence="6">
    <location>
        <begin position="1"/>
        <end position="153"/>
    </location>
</feature>
<accession>A0A8F9TX07</accession>
<keyword evidence="3" id="KW-0255">Endonuclease</keyword>
<keyword evidence="9" id="KW-1185">Reference proteome</keyword>
<evidence type="ECO:0000259" key="6">
    <source>
        <dbReference type="Pfam" id="PF03755"/>
    </source>
</evidence>